<accession>A0A4Q1BX37</accession>
<dbReference type="AlphaFoldDB" id="A0A4Q1BX37"/>
<organism evidence="1 2">
    <name type="scientific">Tremella mesenterica</name>
    <name type="common">Jelly fungus</name>
    <dbReference type="NCBI Taxonomy" id="5217"/>
    <lineage>
        <taxon>Eukaryota</taxon>
        <taxon>Fungi</taxon>
        <taxon>Dikarya</taxon>
        <taxon>Basidiomycota</taxon>
        <taxon>Agaricomycotina</taxon>
        <taxon>Tremellomycetes</taxon>
        <taxon>Tremellales</taxon>
        <taxon>Tremellaceae</taxon>
        <taxon>Tremella</taxon>
    </lineage>
</organism>
<keyword evidence="2" id="KW-1185">Reference proteome</keyword>
<name>A0A4Q1BX37_TREME</name>
<sequence>MPYTRSDGVDVIDFAYLSSIYQAKVRQAAYGVDSGYVHGSDYAPVSDSGEDTEKQLEQGYEASQDVLSWARESTEVIPQAIRYTLSVLHTMSLLLNPDFNPPLNKGSITNFNGFETRRNIDLWKELLTDVSDTNVTKDSFVFRPQATAVDDLDEFLATTREIIDRASGIPGDRQLRFKKLLEEPIRFMIFSGSLTQGNEGEEEEDYPLFWNELEENDKQLLNSGKTAVSEAMKRTRQMLNPTIIQDLMNRSMHEEKLDSLFNYLNKMTAQVLNVIRSASIVLRRDRHAVEERETAKSRLKSTGDWRWPTQRWRTDITKCIKQLEDCTKQMGVQTTSEDSATV</sequence>
<comment type="caution">
    <text evidence="1">The sequence shown here is derived from an EMBL/GenBank/DDBJ whole genome shotgun (WGS) entry which is preliminary data.</text>
</comment>
<protein>
    <submittedName>
        <fullName evidence="1">Uncharacterized protein</fullName>
    </submittedName>
</protein>
<dbReference type="EMBL" id="SDIL01000001">
    <property type="protein sequence ID" value="RXK42682.1"/>
    <property type="molecule type" value="Genomic_DNA"/>
</dbReference>
<gene>
    <name evidence="1" type="ORF">M231_00238</name>
</gene>
<proteinExistence type="predicted"/>
<evidence type="ECO:0000313" key="2">
    <source>
        <dbReference type="Proteomes" id="UP000289152"/>
    </source>
</evidence>
<dbReference type="Proteomes" id="UP000289152">
    <property type="component" value="Unassembled WGS sequence"/>
</dbReference>
<dbReference type="VEuPathDB" id="FungiDB:TREMEDRAFT_59143"/>
<reference evidence="1 2" key="1">
    <citation type="submission" date="2016-06" db="EMBL/GenBank/DDBJ databases">
        <title>Evolution of pathogenesis and genome organization in the Tremellales.</title>
        <authorList>
            <person name="Cuomo C."/>
            <person name="Litvintseva A."/>
            <person name="Heitman J."/>
            <person name="Chen Y."/>
            <person name="Sun S."/>
            <person name="Springer D."/>
            <person name="Dromer F."/>
            <person name="Young S."/>
            <person name="Zeng Q."/>
            <person name="Chapman S."/>
            <person name="Gujja S."/>
            <person name="Saif S."/>
            <person name="Birren B."/>
        </authorList>
    </citation>
    <scope>NUCLEOTIDE SEQUENCE [LARGE SCALE GENOMIC DNA]</scope>
    <source>
        <strain evidence="1 2">ATCC 28783</strain>
    </source>
</reference>
<evidence type="ECO:0000313" key="1">
    <source>
        <dbReference type="EMBL" id="RXK42682.1"/>
    </source>
</evidence>
<dbReference type="InParanoid" id="A0A4Q1BX37"/>